<evidence type="ECO:0000256" key="3">
    <source>
        <dbReference type="ARBA" id="ARBA00022679"/>
    </source>
</evidence>
<dbReference type="PANTHER" id="PTHR12137">
    <property type="entry name" value="CARBOHYDRATE SULFOTRANSFERASE"/>
    <property type="match status" value="1"/>
</dbReference>
<dbReference type="InterPro" id="IPR005331">
    <property type="entry name" value="Sulfotransferase"/>
</dbReference>
<dbReference type="EMBL" id="KV784353">
    <property type="protein sequence ID" value="OEU22945.1"/>
    <property type="molecule type" value="Genomic_DNA"/>
</dbReference>
<accession>A0A1E7FXT2</accession>
<evidence type="ECO:0000256" key="9">
    <source>
        <dbReference type="SAM" id="MobiDB-lite"/>
    </source>
</evidence>
<proteinExistence type="inferred from homology"/>
<evidence type="ECO:0000256" key="4">
    <source>
        <dbReference type="ARBA" id="ARBA00022692"/>
    </source>
</evidence>
<evidence type="ECO:0000313" key="12">
    <source>
        <dbReference type="Proteomes" id="UP000095751"/>
    </source>
</evidence>
<dbReference type="InParanoid" id="A0A1E7FXT2"/>
<keyword evidence="4 10" id="KW-0812">Transmembrane</keyword>
<dbReference type="Proteomes" id="UP000095751">
    <property type="component" value="Unassembled WGS sequence"/>
</dbReference>
<evidence type="ECO:0000256" key="6">
    <source>
        <dbReference type="ARBA" id="ARBA00023034"/>
    </source>
</evidence>
<dbReference type="OrthoDB" id="206904at2759"/>
<dbReference type="GO" id="GO:0016051">
    <property type="term" value="P:carbohydrate biosynthetic process"/>
    <property type="evidence" value="ECO:0007669"/>
    <property type="project" value="InterPro"/>
</dbReference>
<evidence type="ECO:0000256" key="2">
    <source>
        <dbReference type="ARBA" id="ARBA00006339"/>
    </source>
</evidence>
<feature type="transmembrane region" description="Helical" evidence="10">
    <location>
        <begin position="7"/>
        <end position="26"/>
    </location>
</feature>
<sequence>MIPLKRTAWILSVFIGLSCLYTTILWRMHSQVTIPAFAENEYYKNSEQDSLLIIAPRNEEKSPHSLSQKSKKAAKTASSSDREIVEAVKIRKENNRTPTNELTLPKALQVDTAWIDAMGDISRKDGGKDIQKQHCCSHWGQRKPRGKKNDKKSGGNTRMCTGICFTPEACDDMAYPFRSIEERKDYWTQESVRKNFASYYPNRTSVECMKPKRIRPPIHWNTTSTFPFPDDLPPPGCSHFTGSGGSGPYQNLIIIPSAKLAFCGIPKVGITNWLQFIRFVMGAHDYASFPHGKPDLRYWNFDILNPDIQRRIWEDPEWTFATILRNPADRLLSAYLDKLKVGRGSGAIAKQLKFTESFTFEVFLEYLEKEPPEDLNCQDKDLPAVLTGLSWCTDPHWRPQVFGCGLSEKIDRFDFIGSLDHIEKHSQALLEKVGLWESHGQHYRRGTSERTTMLSPCARLFPLSDESEKTPLSLRHVGFQQRSYRMNADENNTSLFWDAIGHARSAGDKKEEYYTPELLRKVEDKLYRADFQVWNLLQKKEGDWASGKELLPSLLKVQKNTNIDSIVAT</sequence>
<organism evidence="11 12">
    <name type="scientific">Fragilariopsis cylindrus CCMP1102</name>
    <dbReference type="NCBI Taxonomy" id="635003"/>
    <lineage>
        <taxon>Eukaryota</taxon>
        <taxon>Sar</taxon>
        <taxon>Stramenopiles</taxon>
        <taxon>Ochrophyta</taxon>
        <taxon>Bacillariophyta</taxon>
        <taxon>Bacillariophyceae</taxon>
        <taxon>Bacillariophycidae</taxon>
        <taxon>Bacillariales</taxon>
        <taxon>Bacillariaceae</taxon>
        <taxon>Fragilariopsis</taxon>
    </lineage>
</organism>
<keyword evidence="8" id="KW-0325">Glycoprotein</keyword>
<comment type="subcellular location">
    <subcellularLocation>
        <location evidence="1">Golgi apparatus membrane</location>
        <topology evidence="1">Single-pass type II membrane protein</topology>
    </subcellularLocation>
</comment>
<keyword evidence="5 10" id="KW-1133">Transmembrane helix</keyword>
<comment type="similarity">
    <text evidence="2">Belongs to the sulfotransferase 2 family.</text>
</comment>
<name>A0A1E7FXT2_9STRA</name>
<evidence type="ECO:0000256" key="10">
    <source>
        <dbReference type="SAM" id="Phobius"/>
    </source>
</evidence>
<dbReference type="AlphaFoldDB" id="A0A1E7FXT2"/>
<evidence type="ECO:0008006" key="13">
    <source>
        <dbReference type="Google" id="ProtNLM"/>
    </source>
</evidence>
<evidence type="ECO:0000313" key="11">
    <source>
        <dbReference type="EMBL" id="OEU22945.1"/>
    </source>
</evidence>
<evidence type="ECO:0000256" key="1">
    <source>
        <dbReference type="ARBA" id="ARBA00004323"/>
    </source>
</evidence>
<protein>
    <recommendedName>
        <fullName evidence="13">Sulfotransferase domain-containing protein</fullName>
    </recommendedName>
</protein>
<feature type="region of interest" description="Disordered" evidence="9">
    <location>
        <begin position="58"/>
        <end position="80"/>
    </location>
</feature>
<keyword evidence="3" id="KW-0808">Transferase</keyword>
<keyword evidence="6" id="KW-0333">Golgi apparatus</keyword>
<evidence type="ECO:0000256" key="7">
    <source>
        <dbReference type="ARBA" id="ARBA00023136"/>
    </source>
</evidence>
<dbReference type="KEGG" id="fcy:FRACYDRAFT_233107"/>
<dbReference type="GO" id="GO:0008146">
    <property type="term" value="F:sulfotransferase activity"/>
    <property type="evidence" value="ECO:0007669"/>
    <property type="project" value="InterPro"/>
</dbReference>
<dbReference type="Pfam" id="PF03567">
    <property type="entry name" value="Sulfotransfer_2"/>
    <property type="match status" value="1"/>
</dbReference>
<gene>
    <name evidence="11" type="ORF">FRACYDRAFT_233107</name>
</gene>
<dbReference type="InterPro" id="IPR018011">
    <property type="entry name" value="Carb_sulfotrans_8-10"/>
</dbReference>
<evidence type="ECO:0000256" key="8">
    <source>
        <dbReference type="ARBA" id="ARBA00023180"/>
    </source>
</evidence>
<dbReference type="PROSITE" id="PS51257">
    <property type="entry name" value="PROKAR_LIPOPROTEIN"/>
    <property type="match status" value="1"/>
</dbReference>
<evidence type="ECO:0000256" key="5">
    <source>
        <dbReference type="ARBA" id="ARBA00022989"/>
    </source>
</evidence>
<dbReference type="PANTHER" id="PTHR12137:SF54">
    <property type="entry name" value="CARBOHYDRATE SULFOTRANSFERASE"/>
    <property type="match status" value="1"/>
</dbReference>
<dbReference type="GO" id="GO:0000139">
    <property type="term" value="C:Golgi membrane"/>
    <property type="evidence" value="ECO:0007669"/>
    <property type="project" value="UniProtKB-SubCell"/>
</dbReference>
<keyword evidence="7 10" id="KW-0472">Membrane</keyword>
<keyword evidence="12" id="KW-1185">Reference proteome</keyword>
<reference evidence="11 12" key="1">
    <citation type="submission" date="2016-09" db="EMBL/GenBank/DDBJ databases">
        <title>Extensive genetic diversity and differential bi-allelic expression allows diatom success in the polar Southern Ocean.</title>
        <authorList>
            <consortium name="DOE Joint Genome Institute"/>
            <person name="Mock T."/>
            <person name="Otillar R.P."/>
            <person name="Strauss J."/>
            <person name="Dupont C."/>
            <person name="Frickenhaus S."/>
            <person name="Maumus F."/>
            <person name="Mcmullan M."/>
            <person name="Sanges R."/>
            <person name="Schmutz J."/>
            <person name="Toseland A."/>
            <person name="Valas R."/>
            <person name="Veluchamy A."/>
            <person name="Ward B.J."/>
            <person name="Allen A."/>
            <person name="Barry K."/>
            <person name="Falciatore A."/>
            <person name="Ferrante M."/>
            <person name="Fortunato A.E."/>
            <person name="Gloeckner G."/>
            <person name="Gruber A."/>
            <person name="Hipkin R."/>
            <person name="Janech M."/>
            <person name="Kroth P."/>
            <person name="Leese F."/>
            <person name="Lindquist E."/>
            <person name="Lyon B.R."/>
            <person name="Martin J."/>
            <person name="Mayer C."/>
            <person name="Parker M."/>
            <person name="Quesneville H."/>
            <person name="Raymond J."/>
            <person name="Uhlig C."/>
            <person name="Valentin K.U."/>
            <person name="Worden A.Z."/>
            <person name="Armbrust E.V."/>
            <person name="Bowler C."/>
            <person name="Green B."/>
            <person name="Moulton V."/>
            <person name="Van Oosterhout C."/>
            <person name="Grigoriev I."/>
        </authorList>
    </citation>
    <scope>NUCLEOTIDE SEQUENCE [LARGE SCALE GENOMIC DNA]</scope>
    <source>
        <strain evidence="11 12">CCMP1102</strain>
    </source>
</reference>